<dbReference type="PANTHER" id="PTHR39339:SF1">
    <property type="entry name" value="CHAD DOMAIN-CONTAINING PROTEIN"/>
    <property type="match status" value="1"/>
</dbReference>
<accession>A0ABV2A638</accession>
<sequence>MDTALDAGAPLQARLLAIARRESVRALAALAAPTAANVHAARKSIKRLRAWLRLLRAHIGAQYRLIDRLLRDAARQLGGRRDAEVAVQTLRSLRRARRIDAEHYRQLSALLAQTPPATASRDAATHAALTLLSAASVYIEELALPALDAAELLAALERTRRRCRRECKRAKSAPSAATLHDWRKWVKHLLTQAQWVQALLGVTDMDLDALKALGEDLGRHHDLAELQRRLEAAGLDRQPLVHLRLRDAVARGQQSLESRALLRGARLLR</sequence>
<name>A0ABV2A638_9GAMM</name>
<dbReference type="Pfam" id="PF05235">
    <property type="entry name" value="CHAD"/>
    <property type="match status" value="1"/>
</dbReference>
<dbReference type="PROSITE" id="PS51708">
    <property type="entry name" value="CHAD"/>
    <property type="match status" value="1"/>
</dbReference>
<dbReference type="Proteomes" id="UP001465331">
    <property type="component" value="Unassembled WGS sequence"/>
</dbReference>
<dbReference type="PANTHER" id="PTHR39339">
    <property type="entry name" value="SLR1444 PROTEIN"/>
    <property type="match status" value="1"/>
</dbReference>
<dbReference type="RefSeq" id="WP_352886713.1">
    <property type="nucleotide sequence ID" value="NZ_JBEPIJ010000001.1"/>
</dbReference>
<dbReference type="Gene3D" id="1.40.20.10">
    <property type="entry name" value="CHAD domain"/>
    <property type="match status" value="1"/>
</dbReference>
<comment type="caution">
    <text evidence="2">The sequence shown here is derived from an EMBL/GenBank/DDBJ whole genome shotgun (WGS) entry which is preliminary data.</text>
</comment>
<dbReference type="SMART" id="SM00880">
    <property type="entry name" value="CHAD"/>
    <property type="match status" value="1"/>
</dbReference>
<protein>
    <submittedName>
        <fullName evidence="2">CHAD domain-containing protein</fullName>
    </submittedName>
</protein>
<organism evidence="2 3">
    <name type="scientific">Sinimarinibacterium thermocellulolyticum</name>
    <dbReference type="NCBI Taxonomy" id="3170016"/>
    <lineage>
        <taxon>Bacteria</taxon>
        <taxon>Pseudomonadati</taxon>
        <taxon>Pseudomonadota</taxon>
        <taxon>Gammaproteobacteria</taxon>
        <taxon>Nevskiales</taxon>
        <taxon>Nevskiaceae</taxon>
        <taxon>Sinimarinibacterium</taxon>
    </lineage>
</organism>
<evidence type="ECO:0000259" key="1">
    <source>
        <dbReference type="PROSITE" id="PS51708"/>
    </source>
</evidence>
<reference evidence="2 3" key="1">
    <citation type="submission" date="2024-06" db="EMBL/GenBank/DDBJ databases">
        <authorList>
            <person name="Li Z."/>
            <person name="Jiang Y."/>
        </authorList>
    </citation>
    <scope>NUCLEOTIDE SEQUENCE [LARGE SCALE GENOMIC DNA]</scope>
    <source>
        <strain evidence="2 3">HSW-8</strain>
    </source>
</reference>
<dbReference type="InterPro" id="IPR038186">
    <property type="entry name" value="CHAD_dom_sf"/>
</dbReference>
<evidence type="ECO:0000313" key="2">
    <source>
        <dbReference type="EMBL" id="MES0872672.1"/>
    </source>
</evidence>
<dbReference type="InterPro" id="IPR007899">
    <property type="entry name" value="CHAD_dom"/>
</dbReference>
<gene>
    <name evidence="2" type="ORF">ABSH63_01420</name>
</gene>
<evidence type="ECO:0000313" key="3">
    <source>
        <dbReference type="Proteomes" id="UP001465331"/>
    </source>
</evidence>
<keyword evidence="3" id="KW-1185">Reference proteome</keyword>
<feature type="domain" description="CHAD" evidence="1">
    <location>
        <begin position="1"/>
        <end position="266"/>
    </location>
</feature>
<proteinExistence type="predicted"/>
<dbReference type="EMBL" id="JBEPIJ010000001">
    <property type="protein sequence ID" value="MES0872672.1"/>
    <property type="molecule type" value="Genomic_DNA"/>
</dbReference>